<dbReference type="AlphaFoldDB" id="A0A4Q7N2A7"/>
<dbReference type="Pfam" id="PF07715">
    <property type="entry name" value="Plug"/>
    <property type="match status" value="1"/>
</dbReference>
<sequence>MTKTAFCERVARGGNHRFTKTLLVMKLTLFLLLAFSLQISAKLHGQSVSFSGKGISLESIFPVIKKQTGYVVFCNAEVLKAARPVTIEATNMPLEDFLESILDEQPLQYAIKKKTIIISKKSKATSNSVISPHISGSIARVDLLLVRGIVCNEKGEPLAGANIMAKGSRKGVAAAADGSFSVNAEVDDILFISSVGYEEAEIKLTTATTAIVLSSKPSSANQNAVLASVHTDVRGIVIVLKRSNTPLDEVQVIAYGTTTRRFNTSSMGRVASETIARQPVSNPLAALQGRIPGLDVSLTNGVPGSAVKVRIRGTNSLTNGSEPLYIVDGVPLASGNTSLNRLGNLADYGTPTSSGLATPGGGLSPFQLINPAEIESIEVLKDADATTIYGSRGANGVILITTKKTGAGKLSVSGSFYQSIAKATRFWDLMDTKEYVAMRKEAFRNDNVTPNKTNAYDLLLWDTTSYTNWQRMILGGTARASDANIALSGGNALTQFYVGAGYRQEKTVLPADDYNKRATINSTITQYSANRKLSMQLKLMYASIKSKTPPAFSGVNLPPNAPAPFDADGNLNWGPDGGEFDNPFAILKRSGNTQTDNLIGNLQLSYAITPDLKATIKTGYNAVFLSETNLTPISSFNPKRNMTGSSSFANSSARGWNMEPMLEYKKKTSLGSITILLGSTWQHDKTAGSSVYASGYVIDDFLTSMNAAKTLTATPASFNEYKYAAVFGRINYILKQKYVLNLSARRDGSSRFGDGNKYSNFGAVGVAWLFTEEPAIKSLMPWLSFGKLRGSYGTTGNDQIGDYRYLDTWILSANNYENRLSLSPNALFNGNYNWERNKKLEIGLEYGLFNNRIMSSIAWYLNRSDNQLVQYKLPIQTGFTNVIRNFPALIENSGVELELSAEIIKKANFKWDMGFNITFPKNRLVDFPGLSTSSYATTYVVGKSVNIVKGYLMDEVDPATGVYIVKDMDGDGRLGTGDRTLLGKTDPDYFGGINNSFTYKNFRVQLFFEFKQKFDVAQGRAASYAGSIGMNYPRMLLDRWQEKGDQATYQRYTQGTGDAYTMAQRVAGSNLGYADLTYLRLRNFEFFWDLKKYFDRIDTFKALSLFLRAQNVFTWNRDQDVDPEMTNNLNGIPPLRTFAFGVQFQF</sequence>
<dbReference type="InterPro" id="IPR023997">
    <property type="entry name" value="TonB-dep_OMP_SusC/RagA_CS"/>
</dbReference>
<keyword evidence="10" id="KW-1185">Reference proteome</keyword>
<dbReference type="NCBIfam" id="TIGR04056">
    <property type="entry name" value="OMP_RagA_SusC"/>
    <property type="match status" value="1"/>
</dbReference>
<dbReference type="PROSITE" id="PS52016">
    <property type="entry name" value="TONB_DEPENDENT_REC_3"/>
    <property type="match status" value="1"/>
</dbReference>
<evidence type="ECO:0000256" key="3">
    <source>
        <dbReference type="ARBA" id="ARBA00022452"/>
    </source>
</evidence>
<dbReference type="InterPro" id="IPR008969">
    <property type="entry name" value="CarboxyPept-like_regulatory"/>
</dbReference>
<dbReference type="InterPro" id="IPR036942">
    <property type="entry name" value="Beta-barrel_TonB_sf"/>
</dbReference>
<comment type="similarity">
    <text evidence="7">Belongs to the TonB-dependent receptor family.</text>
</comment>
<dbReference type="SUPFAM" id="SSF56935">
    <property type="entry name" value="Porins"/>
    <property type="match status" value="1"/>
</dbReference>
<dbReference type="Gene3D" id="2.170.130.10">
    <property type="entry name" value="TonB-dependent receptor, plug domain"/>
    <property type="match status" value="1"/>
</dbReference>
<evidence type="ECO:0000256" key="6">
    <source>
        <dbReference type="ARBA" id="ARBA00023237"/>
    </source>
</evidence>
<dbReference type="EMBL" id="SGXA01000001">
    <property type="protein sequence ID" value="RZS74854.1"/>
    <property type="molecule type" value="Genomic_DNA"/>
</dbReference>
<dbReference type="InterPro" id="IPR012910">
    <property type="entry name" value="Plug_dom"/>
</dbReference>
<evidence type="ECO:0000256" key="7">
    <source>
        <dbReference type="PROSITE-ProRule" id="PRU01360"/>
    </source>
</evidence>
<dbReference type="InterPro" id="IPR039426">
    <property type="entry name" value="TonB-dep_rcpt-like"/>
</dbReference>
<keyword evidence="4 7" id="KW-0812">Transmembrane</keyword>
<dbReference type="Proteomes" id="UP000293874">
    <property type="component" value="Unassembled WGS sequence"/>
</dbReference>
<accession>A0A4Q7N2A7</accession>
<dbReference type="InterPro" id="IPR023996">
    <property type="entry name" value="TonB-dep_OMP_SusC/RagA"/>
</dbReference>
<gene>
    <name evidence="9" type="ORF">EV199_0705</name>
</gene>
<evidence type="ECO:0000256" key="4">
    <source>
        <dbReference type="ARBA" id="ARBA00022692"/>
    </source>
</evidence>
<dbReference type="GO" id="GO:0009279">
    <property type="term" value="C:cell outer membrane"/>
    <property type="evidence" value="ECO:0007669"/>
    <property type="project" value="UniProtKB-SubCell"/>
</dbReference>
<keyword evidence="2 7" id="KW-0813">Transport</keyword>
<name>A0A4Q7N2A7_9BACT</name>
<evidence type="ECO:0000259" key="8">
    <source>
        <dbReference type="Pfam" id="PF07715"/>
    </source>
</evidence>
<evidence type="ECO:0000256" key="2">
    <source>
        <dbReference type="ARBA" id="ARBA00022448"/>
    </source>
</evidence>
<comment type="caution">
    <text evidence="9">The sequence shown here is derived from an EMBL/GenBank/DDBJ whole genome shotgun (WGS) entry which is preliminary data.</text>
</comment>
<evidence type="ECO:0000256" key="1">
    <source>
        <dbReference type="ARBA" id="ARBA00004571"/>
    </source>
</evidence>
<feature type="domain" description="TonB-dependent receptor plug" evidence="8">
    <location>
        <begin position="264"/>
        <end position="397"/>
    </location>
</feature>
<dbReference type="InterPro" id="IPR037066">
    <property type="entry name" value="Plug_dom_sf"/>
</dbReference>
<evidence type="ECO:0000256" key="5">
    <source>
        <dbReference type="ARBA" id="ARBA00023136"/>
    </source>
</evidence>
<comment type="subcellular location">
    <subcellularLocation>
        <location evidence="1 7">Cell outer membrane</location>
        <topology evidence="1 7">Multi-pass membrane protein</topology>
    </subcellularLocation>
</comment>
<evidence type="ECO:0000313" key="10">
    <source>
        <dbReference type="Proteomes" id="UP000293874"/>
    </source>
</evidence>
<dbReference type="Pfam" id="PF13715">
    <property type="entry name" value="CarbopepD_reg_2"/>
    <property type="match status" value="1"/>
</dbReference>
<keyword evidence="3 7" id="KW-1134">Transmembrane beta strand</keyword>
<keyword evidence="5 7" id="KW-0472">Membrane</keyword>
<dbReference type="NCBIfam" id="TIGR04057">
    <property type="entry name" value="SusC_RagA_signa"/>
    <property type="match status" value="1"/>
</dbReference>
<dbReference type="Gene3D" id="2.40.170.20">
    <property type="entry name" value="TonB-dependent receptor, beta-barrel domain"/>
    <property type="match status" value="1"/>
</dbReference>
<keyword evidence="6 7" id="KW-0998">Cell outer membrane</keyword>
<evidence type="ECO:0000313" key="9">
    <source>
        <dbReference type="EMBL" id="RZS74854.1"/>
    </source>
</evidence>
<organism evidence="9 10">
    <name type="scientific">Pseudobacter ginsenosidimutans</name>
    <dbReference type="NCBI Taxonomy" id="661488"/>
    <lineage>
        <taxon>Bacteria</taxon>
        <taxon>Pseudomonadati</taxon>
        <taxon>Bacteroidota</taxon>
        <taxon>Chitinophagia</taxon>
        <taxon>Chitinophagales</taxon>
        <taxon>Chitinophagaceae</taxon>
        <taxon>Pseudobacter</taxon>
    </lineage>
</organism>
<proteinExistence type="inferred from homology"/>
<dbReference type="SUPFAM" id="SSF49464">
    <property type="entry name" value="Carboxypeptidase regulatory domain-like"/>
    <property type="match status" value="1"/>
</dbReference>
<protein>
    <submittedName>
        <fullName evidence="9">TonB-linked SusC/RagA family outer membrane protein</fullName>
    </submittedName>
</protein>
<reference evidence="9 10" key="1">
    <citation type="submission" date="2019-02" db="EMBL/GenBank/DDBJ databases">
        <title>Genomic Encyclopedia of Type Strains, Phase IV (KMG-IV): sequencing the most valuable type-strain genomes for metagenomic binning, comparative biology and taxonomic classification.</title>
        <authorList>
            <person name="Goeker M."/>
        </authorList>
    </citation>
    <scope>NUCLEOTIDE SEQUENCE [LARGE SCALE GENOMIC DNA]</scope>
    <source>
        <strain evidence="9 10">DSM 18116</strain>
    </source>
</reference>